<feature type="domain" description="Mce/MlaD" evidence="2">
    <location>
        <begin position="40"/>
        <end position="117"/>
    </location>
</feature>
<gene>
    <name evidence="3" type="ORF">FHS31_000121</name>
</gene>
<keyword evidence="4" id="KW-1185">Reference proteome</keyword>
<evidence type="ECO:0000259" key="2">
    <source>
        <dbReference type="Pfam" id="PF02470"/>
    </source>
</evidence>
<dbReference type="PANTHER" id="PTHR33371">
    <property type="entry name" value="INTERMEMBRANE PHOSPHOLIPID TRANSPORT SYSTEM BINDING PROTEIN MLAD-RELATED"/>
    <property type="match status" value="1"/>
</dbReference>
<evidence type="ECO:0000313" key="4">
    <source>
        <dbReference type="Proteomes" id="UP000727456"/>
    </source>
</evidence>
<keyword evidence="1" id="KW-0472">Membrane</keyword>
<evidence type="ECO:0000256" key="1">
    <source>
        <dbReference type="SAM" id="Phobius"/>
    </source>
</evidence>
<dbReference type="NCBIfam" id="TIGR04430">
    <property type="entry name" value="OM_asym_MlaD"/>
    <property type="match status" value="1"/>
</dbReference>
<dbReference type="EMBL" id="JAAOZC010000001">
    <property type="protein sequence ID" value="NIJ06539.1"/>
    <property type="molecule type" value="Genomic_DNA"/>
</dbReference>
<accession>A0ABX0TP53</accession>
<proteinExistence type="predicted"/>
<comment type="caution">
    <text evidence="3">The sequence shown here is derived from an EMBL/GenBank/DDBJ whole genome shotgun (WGS) entry which is preliminary data.</text>
</comment>
<organism evidence="3 4">
    <name type="scientific">Sphingomonas vulcanisoli</name>
    <dbReference type="NCBI Taxonomy" id="1658060"/>
    <lineage>
        <taxon>Bacteria</taxon>
        <taxon>Pseudomonadati</taxon>
        <taxon>Pseudomonadota</taxon>
        <taxon>Alphaproteobacteria</taxon>
        <taxon>Sphingomonadales</taxon>
        <taxon>Sphingomonadaceae</taxon>
        <taxon>Sphingomonas</taxon>
    </lineage>
</organism>
<dbReference type="InterPro" id="IPR030970">
    <property type="entry name" value="ABC_MlaD"/>
</dbReference>
<dbReference type="InterPro" id="IPR003399">
    <property type="entry name" value="Mce/MlaD"/>
</dbReference>
<reference evidence="3 4" key="1">
    <citation type="submission" date="2020-03" db="EMBL/GenBank/DDBJ databases">
        <title>Genomic Encyclopedia of Type Strains, Phase III (KMG-III): the genomes of soil and plant-associated and newly described type strains.</title>
        <authorList>
            <person name="Whitman W."/>
        </authorList>
    </citation>
    <scope>NUCLEOTIDE SEQUENCE [LARGE SCALE GENOMIC DNA]</scope>
    <source>
        <strain evidence="3 4">CECT 8804</strain>
    </source>
</reference>
<name>A0ABX0TP53_9SPHN</name>
<dbReference type="Pfam" id="PF02470">
    <property type="entry name" value="MlaD"/>
    <property type="match status" value="1"/>
</dbReference>
<feature type="transmembrane region" description="Helical" evidence="1">
    <location>
        <begin position="12"/>
        <end position="30"/>
    </location>
</feature>
<evidence type="ECO:0000313" key="3">
    <source>
        <dbReference type="EMBL" id="NIJ06539.1"/>
    </source>
</evidence>
<dbReference type="Proteomes" id="UP000727456">
    <property type="component" value="Unassembled WGS sequence"/>
</dbReference>
<dbReference type="PANTHER" id="PTHR33371:SF4">
    <property type="entry name" value="INTERMEMBRANE PHOSPHOLIPID TRANSPORT SYSTEM BINDING PROTEIN MLAD"/>
    <property type="match status" value="1"/>
</dbReference>
<dbReference type="InterPro" id="IPR052336">
    <property type="entry name" value="MlaD_Phospholipid_Transporter"/>
</dbReference>
<keyword evidence="1" id="KW-0812">Transmembrane</keyword>
<keyword evidence="1" id="KW-1133">Transmembrane helix</keyword>
<sequence>MKAVFRENLGEAIVGLAVVLFAAIFILYAWRATGGEHGGGIKITALFPNASGVNVGTDVKVAGLKVGQVTGQKLDPKSYQVAVTLALDPNIKLPADSSAAITSEGLLGNPFIAMTPGGSEQMLKNGDTITDTQGAMDLMALIGQFINKPSTSSTAPAPSTGAGTTP</sequence>
<protein>
    <submittedName>
        <fullName evidence="3">Phospholipid/cholesterol/gamma-HCH transport system substrate-binding protein</fullName>
    </submittedName>
</protein>
<dbReference type="RefSeq" id="WP_167071039.1">
    <property type="nucleotide sequence ID" value="NZ_JAAOZC010000001.1"/>
</dbReference>